<dbReference type="Gene3D" id="3.90.550.10">
    <property type="entry name" value="Spore Coat Polysaccharide Biosynthesis Protein SpsA, Chain A"/>
    <property type="match status" value="1"/>
</dbReference>
<dbReference type="EC" id="2.4.1.135" evidence="3 16"/>
<evidence type="ECO:0000256" key="10">
    <source>
        <dbReference type="ARBA" id="ARBA00023180"/>
    </source>
</evidence>
<keyword evidence="16" id="KW-0333">Golgi apparatus</keyword>
<evidence type="ECO:0000256" key="18">
    <source>
        <dbReference type="SAM" id="SignalP"/>
    </source>
</evidence>
<evidence type="ECO:0000256" key="12">
    <source>
        <dbReference type="ARBA" id="ARBA00047979"/>
    </source>
</evidence>
<dbReference type="PANTHER" id="PTHR10896">
    <property type="entry name" value="GALACTOSYLGALACTOSYLXYLOSYLPROTEIN 3-BETA-GLUCURONOSYLTRANSFERASE BETA-1,3-GLUCURONYLTRANSFERASE"/>
    <property type="match status" value="1"/>
</dbReference>
<evidence type="ECO:0000256" key="13">
    <source>
        <dbReference type="PIRSR" id="PIRSR605027-1"/>
    </source>
</evidence>
<keyword evidence="8" id="KW-1133">Transmembrane helix</keyword>
<evidence type="ECO:0000313" key="19">
    <source>
        <dbReference type="EMBL" id="TKR70551.1"/>
    </source>
</evidence>
<reference evidence="19 20" key="2">
    <citation type="journal article" date="2019" name="G3 (Bethesda)">
        <title>Hybrid Assembly of the Genome of the Entomopathogenic Nematode Steinernema carpocapsae Identifies the X-Chromosome.</title>
        <authorList>
            <person name="Serra L."/>
            <person name="Macchietto M."/>
            <person name="Macias-Munoz A."/>
            <person name="McGill C.J."/>
            <person name="Rodriguez I.M."/>
            <person name="Rodriguez B."/>
            <person name="Murad R."/>
            <person name="Mortazavi A."/>
        </authorList>
    </citation>
    <scope>NUCLEOTIDE SEQUENCE [LARGE SCALE GENOMIC DNA]</scope>
    <source>
        <strain evidence="19 20">ALL</strain>
    </source>
</reference>
<evidence type="ECO:0000256" key="5">
    <source>
        <dbReference type="ARBA" id="ARBA00022692"/>
    </source>
</evidence>
<keyword evidence="17" id="KW-0175">Coiled coil</keyword>
<keyword evidence="11 14" id="KW-0464">Manganese</keyword>
<dbReference type="Pfam" id="PF03360">
    <property type="entry name" value="Glyco_transf_43"/>
    <property type="match status" value="1"/>
</dbReference>
<evidence type="ECO:0000256" key="1">
    <source>
        <dbReference type="ARBA" id="ARBA00004606"/>
    </source>
</evidence>
<keyword evidence="10" id="KW-0325">Glycoprotein</keyword>
<feature type="chain" id="PRO_5020651245" description="Galactosylgalactosylxylosylprotein 3-beta-glucuronosyltransferase" evidence="18">
    <location>
        <begin position="19"/>
        <end position="344"/>
    </location>
</feature>
<evidence type="ECO:0000313" key="20">
    <source>
        <dbReference type="Proteomes" id="UP000298663"/>
    </source>
</evidence>
<dbReference type="CDD" id="cd00218">
    <property type="entry name" value="GlcAT-I"/>
    <property type="match status" value="1"/>
</dbReference>
<organism evidence="19 20">
    <name type="scientific">Steinernema carpocapsae</name>
    <name type="common">Entomopathogenic nematode</name>
    <dbReference type="NCBI Taxonomy" id="34508"/>
    <lineage>
        <taxon>Eukaryota</taxon>
        <taxon>Metazoa</taxon>
        <taxon>Ecdysozoa</taxon>
        <taxon>Nematoda</taxon>
        <taxon>Chromadorea</taxon>
        <taxon>Rhabditida</taxon>
        <taxon>Tylenchina</taxon>
        <taxon>Panagrolaimomorpha</taxon>
        <taxon>Strongyloidoidea</taxon>
        <taxon>Steinernematidae</taxon>
        <taxon>Steinernema</taxon>
    </lineage>
</organism>
<evidence type="ECO:0000256" key="15">
    <source>
        <dbReference type="PIRSR" id="PIRSR605027-4"/>
    </source>
</evidence>
<comment type="subcellular location">
    <subcellularLocation>
        <location evidence="16">Golgi apparatus membrane</location>
        <topology evidence="16">Single-pass type II membrane protein</topology>
    </subcellularLocation>
    <subcellularLocation>
        <location evidence="1">Membrane</location>
        <topology evidence="1">Single-pass type II membrane protein</topology>
    </subcellularLocation>
</comment>
<dbReference type="GO" id="GO:0005975">
    <property type="term" value="P:carbohydrate metabolic process"/>
    <property type="evidence" value="ECO:0007669"/>
    <property type="project" value="TreeGrafter"/>
</dbReference>
<evidence type="ECO:0000256" key="7">
    <source>
        <dbReference type="ARBA" id="ARBA00022968"/>
    </source>
</evidence>
<dbReference type="STRING" id="34508.A0A4U5MM66"/>
<evidence type="ECO:0000256" key="14">
    <source>
        <dbReference type="PIRSR" id="PIRSR605027-3"/>
    </source>
</evidence>
<dbReference type="OrthoDB" id="675023at2759"/>
<comment type="catalytic activity">
    <reaction evidence="12 16">
        <text>3-O-(beta-D-galactosyl-(1-&gt;3)-beta-D-galactosyl-(1-&gt;4)-beta-D-xylosyl)-L-seryl-[protein] + UDP-alpha-D-glucuronate = 3-O-(beta-D-GlcA-(1-&gt;3)-beta-D-Gal-(1-&gt;3)-beta-D-Gal-(1-&gt;4)-beta-D-Xyl)-L-seryl-[protein] + UDP + H(+)</text>
        <dbReference type="Rhea" id="RHEA:24168"/>
        <dbReference type="Rhea" id="RHEA-COMP:12571"/>
        <dbReference type="Rhea" id="RHEA-COMP:12573"/>
        <dbReference type="ChEBI" id="CHEBI:15378"/>
        <dbReference type="ChEBI" id="CHEBI:58052"/>
        <dbReference type="ChEBI" id="CHEBI:58223"/>
        <dbReference type="ChEBI" id="CHEBI:132090"/>
        <dbReference type="ChEBI" id="CHEBI:132093"/>
        <dbReference type="EC" id="2.4.1.135"/>
    </reaction>
</comment>
<feature type="signal peptide" evidence="18">
    <location>
        <begin position="1"/>
        <end position="18"/>
    </location>
</feature>
<keyword evidence="6 14" id="KW-0479">Metal-binding</keyword>
<dbReference type="FunFam" id="3.90.550.10:FF:000044">
    <property type="entry name" value="Galactosylgalactosylxylosylprotein 3-beta-glucuronosyltransferase"/>
    <property type="match status" value="1"/>
</dbReference>
<feature type="site" description="Interaction with galactose moiety of substrate glycoprotein" evidence="15">
    <location>
        <position position="230"/>
    </location>
</feature>
<dbReference type="Proteomes" id="UP000298663">
    <property type="component" value="Unassembled WGS sequence"/>
</dbReference>
<keyword evidence="9" id="KW-0472">Membrane</keyword>
<comment type="similarity">
    <text evidence="2 16">Belongs to the glycosyltransferase 43 family.</text>
</comment>
<feature type="binding site" evidence="14">
    <location>
        <position position="199"/>
    </location>
    <ligand>
        <name>Mn(2+)</name>
        <dbReference type="ChEBI" id="CHEBI:29035"/>
    </ligand>
</feature>
<keyword evidence="7 16" id="KW-0735">Signal-anchor</keyword>
<keyword evidence="18" id="KW-0732">Signal</keyword>
<dbReference type="InterPro" id="IPR005027">
    <property type="entry name" value="Glyco_trans_43"/>
</dbReference>
<dbReference type="GO" id="GO:0046872">
    <property type="term" value="F:metal ion binding"/>
    <property type="evidence" value="ECO:0007669"/>
    <property type="project" value="UniProtKB-KW"/>
</dbReference>
<accession>A0A4U5MM66</accession>
<keyword evidence="20" id="KW-1185">Reference proteome</keyword>
<protein>
    <recommendedName>
        <fullName evidence="3 16">Galactosylgalactosylxylosylprotein 3-beta-glucuronosyltransferase</fullName>
        <ecNumber evidence="3 16">2.4.1.135</ecNumber>
    </recommendedName>
</protein>
<dbReference type="SUPFAM" id="SSF53448">
    <property type="entry name" value="Nucleotide-diphospho-sugar transferases"/>
    <property type="match status" value="1"/>
</dbReference>
<gene>
    <name evidence="19" type="ORF">L596_022562</name>
</gene>
<dbReference type="GO" id="GO:0015018">
    <property type="term" value="F:galactosylgalactosylxylosylprotein 3-beta-glucuronosyltransferase activity"/>
    <property type="evidence" value="ECO:0007669"/>
    <property type="project" value="UniProtKB-UniRule"/>
</dbReference>
<keyword evidence="5" id="KW-0812">Transmembrane</keyword>
<evidence type="ECO:0000256" key="4">
    <source>
        <dbReference type="ARBA" id="ARBA00022679"/>
    </source>
</evidence>
<comment type="caution">
    <text evidence="19">The sequence shown here is derived from an EMBL/GenBank/DDBJ whole genome shotgun (WGS) entry which is preliminary data.</text>
</comment>
<dbReference type="EMBL" id="AZBU02000007">
    <property type="protein sequence ID" value="TKR70551.1"/>
    <property type="molecule type" value="Genomic_DNA"/>
</dbReference>
<comment type="cofactor">
    <cofactor evidence="14 16">
        <name>Mn(2+)</name>
        <dbReference type="ChEBI" id="CHEBI:29035"/>
    </cofactor>
</comment>
<proteinExistence type="inferred from homology"/>
<evidence type="ECO:0000256" key="2">
    <source>
        <dbReference type="ARBA" id="ARBA00007706"/>
    </source>
</evidence>
<comment type="pathway">
    <text evidence="16">Protein modification; protein glycosylation.</text>
</comment>
<sequence length="344" mass="39121">MLLKLYATIVVVFSFSQMLLILPDVENFISERNATLQAAIDGLERRKDELRTKILDLQSEKYRLDVAVKRMEILLKSRIPSEAFLKSSLLPPIFFITPTYFRATQKADLTRLAQTLHAVPNLVWVIVEDALEFSDSVSSILISSGLQYGHLLKSTPKEKKYNGSEVHGKGAWQRNHALAWIRKNFADLKRGVIYFGDDDNTYDWRLFDEMRKINKVGVWPVGTVGGQVVEGPIVAENGILIGFDAKWRPKRPFPIDMAAFAVNISLLHAHPQAKFNYTAFPGDMESSFLVSLKLKKVDLEPRANQGSKVYVWHTRTANPTLSAQDKRRLRGRTNLTILERSAFF</sequence>
<dbReference type="InterPro" id="IPR029044">
    <property type="entry name" value="Nucleotide-diphossugar_trans"/>
</dbReference>
<keyword evidence="4 16" id="KW-0808">Transferase</keyword>
<evidence type="ECO:0000256" key="16">
    <source>
        <dbReference type="RuleBase" id="RU363127"/>
    </source>
</evidence>
<dbReference type="GO" id="GO:0050650">
    <property type="term" value="P:chondroitin sulfate proteoglycan biosynthetic process"/>
    <property type="evidence" value="ECO:0007669"/>
    <property type="project" value="TreeGrafter"/>
</dbReference>
<name>A0A4U5MM66_STECR</name>
<feature type="active site" description="Proton donor/acceptor" evidence="13">
    <location>
        <position position="285"/>
    </location>
</feature>
<evidence type="ECO:0000256" key="9">
    <source>
        <dbReference type="ARBA" id="ARBA00023136"/>
    </source>
</evidence>
<evidence type="ECO:0000256" key="3">
    <source>
        <dbReference type="ARBA" id="ARBA00012641"/>
    </source>
</evidence>
<evidence type="ECO:0000256" key="17">
    <source>
        <dbReference type="SAM" id="Coils"/>
    </source>
</evidence>
<dbReference type="UniPathway" id="UPA00378"/>
<evidence type="ECO:0000256" key="6">
    <source>
        <dbReference type="ARBA" id="ARBA00022723"/>
    </source>
</evidence>
<feature type="coiled-coil region" evidence="17">
    <location>
        <begin position="33"/>
        <end position="60"/>
    </location>
</feature>
<dbReference type="AlphaFoldDB" id="A0A4U5MM66"/>
<evidence type="ECO:0000256" key="11">
    <source>
        <dbReference type="ARBA" id="ARBA00023211"/>
    </source>
</evidence>
<reference evidence="19 20" key="1">
    <citation type="journal article" date="2015" name="Genome Biol.">
        <title>Comparative genomics of Steinernema reveals deeply conserved gene regulatory networks.</title>
        <authorList>
            <person name="Dillman A.R."/>
            <person name="Macchietto M."/>
            <person name="Porter C.F."/>
            <person name="Rogers A."/>
            <person name="Williams B."/>
            <person name="Antoshechkin I."/>
            <person name="Lee M.M."/>
            <person name="Goodwin Z."/>
            <person name="Lu X."/>
            <person name="Lewis E.E."/>
            <person name="Goodrich-Blair H."/>
            <person name="Stock S.P."/>
            <person name="Adams B.J."/>
            <person name="Sternberg P.W."/>
            <person name="Mortazavi A."/>
        </authorList>
    </citation>
    <scope>NUCLEOTIDE SEQUENCE [LARGE SCALE GENOMIC DNA]</scope>
    <source>
        <strain evidence="19 20">ALL</strain>
    </source>
</reference>
<evidence type="ECO:0000256" key="8">
    <source>
        <dbReference type="ARBA" id="ARBA00022989"/>
    </source>
</evidence>
<dbReference type="PANTHER" id="PTHR10896:SF65">
    <property type="entry name" value="GALACTOSYLGALACTOSYLXYLOSYLPROTEIN 3-BETA-GLUCURONOSYLTRANSFERASE 3"/>
    <property type="match status" value="1"/>
</dbReference>
<dbReference type="GO" id="GO:0000139">
    <property type="term" value="C:Golgi membrane"/>
    <property type="evidence" value="ECO:0007669"/>
    <property type="project" value="UniProtKB-SubCell"/>
</dbReference>